<keyword evidence="1" id="KW-1133">Transmembrane helix</keyword>
<accession>A0A1I2DLI4</accession>
<gene>
    <name evidence="2" type="ORF">SAMN04488541_100761</name>
</gene>
<dbReference type="STRING" id="1003.SAMN04488541_100761"/>
<proteinExistence type="predicted"/>
<organism evidence="2 3">
    <name type="scientific">Thermoflexibacter ruber</name>
    <dbReference type="NCBI Taxonomy" id="1003"/>
    <lineage>
        <taxon>Bacteria</taxon>
        <taxon>Pseudomonadati</taxon>
        <taxon>Bacteroidota</taxon>
        <taxon>Cytophagia</taxon>
        <taxon>Cytophagales</taxon>
        <taxon>Thermoflexibacteraceae</taxon>
        <taxon>Thermoflexibacter</taxon>
    </lineage>
</organism>
<feature type="transmembrane region" description="Helical" evidence="1">
    <location>
        <begin position="22"/>
        <end position="53"/>
    </location>
</feature>
<dbReference type="AlphaFoldDB" id="A0A1I2DLI4"/>
<reference evidence="2 3" key="1">
    <citation type="submission" date="2016-10" db="EMBL/GenBank/DDBJ databases">
        <authorList>
            <person name="de Groot N.N."/>
        </authorList>
    </citation>
    <scope>NUCLEOTIDE SEQUENCE [LARGE SCALE GENOMIC DNA]</scope>
    <source>
        <strain>GEY</strain>
        <strain evidence="3">DSM 9560</strain>
    </source>
</reference>
<dbReference type="EMBL" id="FONY01000007">
    <property type="protein sequence ID" value="SFE81133.1"/>
    <property type="molecule type" value="Genomic_DNA"/>
</dbReference>
<keyword evidence="1" id="KW-0812">Transmembrane</keyword>
<keyword evidence="1" id="KW-0472">Membrane</keyword>
<evidence type="ECO:0000313" key="2">
    <source>
        <dbReference type="EMBL" id="SFE81133.1"/>
    </source>
</evidence>
<evidence type="ECO:0000256" key="1">
    <source>
        <dbReference type="SAM" id="Phobius"/>
    </source>
</evidence>
<keyword evidence="3" id="KW-1185">Reference proteome</keyword>
<dbReference type="Proteomes" id="UP000199513">
    <property type="component" value="Unassembled WGS sequence"/>
</dbReference>
<feature type="transmembrane region" description="Helical" evidence="1">
    <location>
        <begin position="65"/>
        <end position="84"/>
    </location>
</feature>
<name>A0A1I2DLI4_9BACT</name>
<protein>
    <recommendedName>
        <fullName evidence="4">DoxX-like family protein</fullName>
    </recommendedName>
</protein>
<evidence type="ECO:0000313" key="3">
    <source>
        <dbReference type="Proteomes" id="UP000199513"/>
    </source>
</evidence>
<dbReference type="RefSeq" id="WP_317039432.1">
    <property type="nucleotide sequence ID" value="NZ_FONY01000007.1"/>
</dbReference>
<evidence type="ECO:0008006" key="4">
    <source>
        <dbReference type="Google" id="ProtNLM"/>
    </source>
</evidence>
<sequence>MYIFSTLGIEPEGRIGSGIAELIAAVLLLIPQVAWAGGLLAMGVMAGAIFSHLTKLGIEVQGDGGQLFFLAIIVFVACAVVVFLRKKQIPILNKFLSK</sequence>